<proteinExistence type="predicted"/>
<feature type="region of interest" description="Disordered" evidence="1">
    <location>
        <begin position="667"/>
        <end position="692"/>
    </location>
</feature>
<feature type="region of interest" description="Disordered" evidence="1">
    <location>
        <begin position="126"/>
        <end position="149"/>
    </location>
</feature>
<evidence type="ECO:0000313" key="2">
    <source>
        <dbReference type="EMBL" id="KAF6747374.1"/>
    </source>
</evidence>
<protein>
    <submittedName>
        <fullName evidence="2">Uncharacterized protein</fullName>
    </submittedName>
</protein>
<feature type="region of interest" description="Disordered" evidence="1">
    <location>
        <begin position="46"/>
        <end position="91"/>
    </location>
</feature>
<feature type="compositionally biased region" description="Basic and acidic residues" evidence="1">
    <location>
        <begin position="464"/>
        <end position="490"/>
    </location>
</feature>
<feature type="compositionally biased region" description="Basic residues" evidence="1">
    <location>
        <begin position="680"/>
        <end position="692"/>
    </location>
</feature>
<comment type="caution">
    <text evidence="2">The sequence shown here is derived from an EMBL/GenBank/DDBJ whole genome shotgun (WGS) entry which is preliminary data.</text>
</comment>
<sequence>MTDQTPAFFPECSDFQAGTIKASSTQGDHYETTYSTVQNVFVGAHGTASIPSNDDRTSPSLDERHRYGNSRPTSRPAAVSNERSVAPPPSTANIFHRLMSQLMGFFNTNNMSHTLSDARYPRRVRTVSSGSATSSTARSTSSNSADSQSDVITVVRRCRRPATQVTDISVCKVSIEEPDDRYLNTEQLTTPEIFLCSLLGSGKGLPCWQPKPRKPFVGKHGVVPGDVGTYSAEGGFKKIFNLWEDEAAIQDRARLFGEIYRLPEKTITIDHDELSKDDIIASPGTWSDVEYGPDGLTPTRIDFRCGSRQGAVVIPTSAAKLEELTNHTTLRKTLIQSAGLLYLHANAIRLIGDDEPLYIITGCIKSESWALAAYRDPLPPPHDILRLVQRPQIASQISERIPPYAWTKRGTSEARVGASETSQLMDQSLFLRGYKMAFSQDFRAQMDGRQPLDSTVLDSQKGPGSDEHSESSKDSRHGPSDREGRAERGSSDSPMSRSLTGIGAALEGVYLGSFSSPSHKSLHPSDAMADHLLQKTGASVALIHDDDWRFAMEGISLFEGNTDYKPSPQAVVMEAGVAYLQDASLPSNVTEPVFQGRSTGENVLNTSSPTPSIVPTQLTDEDDGAEADERDAILSQLLTKKDLLFEISHDDTSDTSDYGKIEKWLSTSQKMASDPYSPRGQRRRIGGVGRPR</sequence>
<dbReference type="OrthoDB" id="3222453at2759"/>
<organism evidence="2 3">
    <name type="scientific">Ephemerocybe angulata</name>
    <dbReference type="NCBI Taxonomy" id="980116"/>
    <lineage>
        <taxon>Eukaryota</taxon>
        <taxon>Fungi</taxon>
        <taxon>Dikarya</taxon>
        <taxon>Basidiomycota</taxon>
        <taxon>Agaricomycotina</taxon>
        <taxon>Agaricomycetes</taxon>
        <taxon>Agaricomycetidae</taxon>
        <taxon>Agaricales</taxon>
        <taxon>Agaricineae</taxon>
        <taxon>Psathyrellaceae</taxon>
        <taxon>Ephemerocybe</taxon>
    </lineage>
</organism>
<evidence type="ECO:0000313" key="3">
    <source>
        <dbReference type="Proteomes" id="UP000521943"/>
    </source>
</evidence>
<feature type="compositionally biased region" description="Basic and acidic residues" evidence="1">
    <location>
        <begin position="53"/>
        <end position="66"/>
    </location>
</feature>
<name>A0A8H6HIG4_9AGAR</name>
<dbReference type="Proteomes" id="UP000521943">
    <property type="component" value="Unassembled WGS sequence"/>
</dbReference>
<feature type="region of interest" description="Disordered" evidence="1">
    <location>
        <begin position="453"/>
        <end position="499"/>
    </location>
</feature>
<keyword evidence="3" id="KW-1185">Reference proteome</keyword>
<dbReference type="AlphaFoldDB" id="A0A8H6HIG4"/>
<dbReference type="EMBL" id="JACGCI010000082">
    <property type="protein sequence ID" value="KAF6747374.1"/>
    <property type="molecule type" value="Genomic_DNA"/>
</dbReference>
<accession>A0A8H6HIG4</accession>
<evidence type="ECO:0000256" key="1">
    <source>
        <dbReference type="SAM" id="MobiDB-lite"/>
    </source>
</evidence>
<gene>
    <name evidence="2" type="ORF">DFP72DRAFT_609206</name>
</gene>
<feature type="compositionally biased region" description="Polar residues" evidence="1">
    <location>
        <begin position="599"/>
        <end position="618"/>
    </location>
</feature>
<feature type="region of interest" description="Disordered" evidence="1">
    <location>
        <begin position="599"/>
        <end position="623"/>
    </location>
</feature>
<reference evidence="2 3" key="1">
    <citation type="submission" date="2020-07" db="EMBL/GenBank/DDBJ databases">
        <title>Comparative genomics of pyrophilous fungi reveals a link between fire events and developmental genes.</title>
        <authorList>
            <consortium name="DOE Joint Genome Institute"/>
            <person name="Steindorff A.S."/>
            <person name="Carver A."/>
            <person name="Calhoun S."/>
            <person name="Stillman K."/>
            <person name="Liu H."/>
            <person name="Lipzen A."/>
            <person name="Pangilinan J."/>
            <person name="Labutti K."/>
            <person name="Bruns T.D."/>
            <person name="Grigoriev I.V."/>
        </authorList>
    </citation>
    <scope>NUCLEOTIDE SEQUENCE [LARGE SCALE GENOMIC DNA]</scope>
    <source>
        <strain evidence="2 3">CBS 144469</strain>
    </source>
</reference>